<evidence type="ECO:0000313" key="5">
    <source>
        <dbReference type="EMBL" id="WAH36191.1"/>
    </source>
</evidence>
<dbReference type="SUPFAM" id="SSF52096">
    <property type="entry name" value="ClpP/crotonase"/>
    <property type="match status" value="1"/>
</dbReference>
<name>A0ABY6Z1V2_9BACL</name>
<dbReference type="PANTHER" id="PTHR11941:SF169">
    <property type="entry name" value="(7AS)-7A-METHYL-1,5-DIOXO-2,3,5,6,7,7A-HEXAHYDRO-1H-INDENE-CARBOXYL-COA HYDROLASE"/>
    <property type="match status" value="1"/>
</dbReference>
<dbReference type="RefSeq" id="WP_268043511.1">
    <property type="nucleotide sequence ID" value="NZ_CP104064.1"/>
</dbReference>
<evidence type="ECO:0000256" key="3">
    <source>
        <dbReference type="ARBA" id="ARBA00023239"/>
    </source>
</evidence>
<protein>
    <submittedName>
        <fullName evidence="5">Enoyl-CoA hydratase-related protein</fullName>
    </submittedName>
</protein>
<organism evidence="5 6">
    <name type="scientific">Alicyclobacillus dauci</name>
    <dbReference type="NCBI Taxonomy" id="1475485"/>
    <lineage>
        <taxon>Bacteria</taxon>
        <taxon>Bacillati</taxon>
        <taxon>Bacillota</taxon>
        <taxon>Bacilli</taxon>
        <taxon>Bacillales</taxon>
        <taxon>Alicyclobacillaceae</taxon>
        <taxon>Alicyclobacillus</taxon>
    </lineage>
</organism>
<dbReference type="Pfam" id="PF00378">
    <property type="entry name" value="ECH_1"/>
    <property type="match status" value="1"/>
</dbReference>
<dbReference type="Gene3D" id="3.90.226.10">
    <property type="entry name" value="2-enoyl-CoA Hydratase, Chain A, domain 1"/>
    <property type="match status" value="1"/>
</dbReference>
<sequence>MESKDQAILFEKKEDIVTLTLNRPNILNAINLDITVQMEQCLSRAELDEDVRVIILTGNGRSFCTGADLKEVSRGVDLSNECGGGFAGLVRSKTAKPLIAAVNGLAYGGGFEIALACDVIIAARGAQFALPEVKRGLIASGGGLLRLPRHLPIKVACFMAFTGLPLSAEQLMHWGVVNQVVDSEKLMDSAYELAAVIAENAPLAVKATKQLLMSGTELPMYTSDEAWQMNNELGRMIANSYDAKEGSTAYVERRSPVWKGR</sequence>
<proteinExistence type="inferred from homology"/>
<dbReference type="InterPro" id="IPR001753">
    <property type="entry name" value="Enoyl-CoA_hydra/iso"/>
</dbReference>
<keyword evidence="6" id="KW-1185">Reference proteome</keyword>
<accession>A0ABY6Z1V2</accession>
<dbReference type="PANTHER" id="PTHR11941">
    <property type="entry name" value="ENOYL-COA HYDRATASE-RELATED"/>
    <property type="match status" value="1"/>
</dbReference>
<dbReference type="EMBL" id="CP104064">
    <property type="protein sequence ID" value="WAH36191.1"/>
    <property type="molecule type" value="Genomic_DNA"/>
</dbReference>
<reference evidence="5" key="1">
    <citation type="submission" date="2022-08" db="EMBL/GenBank/DDBJ databases">
        <title>Alicyclobacillus dauci DSM2870, complete genome.</title>
        <authorList>
            <person name="Wang Q."/>
            <person name="Cai R."/>
            <person name="Wang Z."/>
        </authorList>
    </citation>
    <scope>NUCLEOTIDE SEQUENCE</scope>
    <source>
        <strain evidence="5">DSM 28700</strain>
    </source>
</reference>
<evidence type="ECO:0000256" key="2">
    <source>
        <dbReference type="ARBA" id="ARBA00023098"/>
    </source>
</evidence>
<gene>
    <name evidence="5" type="ORF">NZD86_18390</name>
</gene>
<dbReference type="InterPro" id="IPR014748">
    <property type="entry name" value="Enoyl-CoA_hydra_C"/>
</dbReference>
<comment type="similarity">
    <text evidence="1 4">Belongs to the enoyl-CoA hydratase/isomerase family.</text>
</comment>
<dbReference type="Proteomes" id="UP001164803">
    <property type="component" value="Chromosome"/>
</dbReference>
<keyword evidence="3" id="KW-0456">Lyase</keyword>
<evidence type="ECO:0000256" key="1">
    <source>
        <dbReference type="ARBA" id="ARBA00005254"/>
    </source>
</evidence>
<dbReference type="InterPro" id="IPR029045">
    <property type="entry name" value="ClpP/crotonase-like_dom_sf"/>
</dbReference>
<dbReference type="Gene3D" id="1.10.12.10">
    <property type="entry name" value="Lyase 2-enoyl-coa Hydratase, Chain A, domain 2"/>
    <property type="match status" value="1"/>
</dbReference>
<dbReference type="InterPro" id="IPR018376">
    <property type="entry name" value="Enoyl-CoA_hyd/isom_CS"/>
</dbReference>
<dbReference type="CDD" id="cd06558">
    <property type="entry name" value="crotonase-like"/>
    <property type="match status" value="1"/>
</dbReference>
<dbReference type="PROSITE" id="PS00166">
    <property type="entry name" value="ENOYL_COA_HYDRATASE"/>
    <property type="match status" value="1"/>
</dbReference>
<evidence type="ECO:0000313" key="6">
    <source>
        <dbReference type="Proteomes" id="UP001164803"/>
    </source>
</evidence>
<keyword evidence="2" id="KW-0443">Lipid metabolism</keyword>
<evidence type="ECO:0000256" key="4">
    <source>
        <dbReference type="RuleBase" id="RU003707"/>
    </source>
</evidence>